<reference evidence="2 3" key="2">
    <citation type="journal article" date="2013" name="Plant Cell Physiol.">
        <title>Rice Annotation Project Database (RAP-DB): an integrative and interactive database for rice genomics.</title>
        <authorList>
            <person name="Sakai H."/>
            <person name="Lee S.S."/>
            <person name="Tanaka T."/>
            <person name="Numa H."/>
            <person name="Kim J."/>
            <person name="Kawahara Y."/>
            <person name="Wakimoto H."/>
            <person name="Yang C.C."/>
            <person name="Iwamoto M."/>
            <person name="Abe T."/>
            <person name="Yamada Y."/>
            <person name="Muto A."/>
            <person name="Inokuchi H."/>
            <person name="Ikemura T."/>
            <person name="Matsumoto T."/>
            <person name="Sasaki T."/>
            <person name="Itoh T."/>
        </authorList>
    </citation>
    <scope>NUCLEOTIDE SEQUENCE [LARGE SCALE GENOMIC DNA]</scope>
    <source>
        <strain evidence="3">cv. Nipponbare</strain>
    </source>
</reference>
<dbReference type="EMBL" id="AP014958">
    <property type="protein sequence ID" value="BAS77325.1"/>
    <property type="molecule type" value="Genomic_DNA"/>
</dbReference>
<feature type="region of interest" description="Disordered" evidence="1">
    <location>
        <begin position="88"/>
        <end position="128"/>
    </location>
</feature>
<evidence type="ECO:0000256" key="1">
    <source>
        <dbReference type="SAM" id="MobiDB-lite"/>
    </source>
</evidence>
<dbReference type="InParanoid" id="A0A0P0VFM5"/>
<feature type="region of interest" description="Disordered" evidence="1">
    <location>
        <begin position="224"/>
        <end position="273"/>
    </location>
</feature>
<proteinExistence type="predicted"/>
<evidence type="ECO:0000313" key="2">
    <source>
        <dbReference type="EMBL" id="BAS77325.1"/>
    </source>
</evidence>
<protein>
    <submittedName>
        <fullName evidence="2">Os02g0183550 protein</fullName>
    </submittedName>
</protein>
<organism evidence="2 3">
    <name type="scientific">Oryza sativa subsp. japonica</name>
    <name type="common">Rice</name>
    <dbReference type="NCBI Taxonomy" id="39947"/>
    <lineage>
        <taxon>Eukaryota</taxon>
        <taxon>Viridiplantae</taxon>
        <taxon>Streptophyta</taxon>
        <taxon>Embryophyta</taxon>
        <taxon>Tracheophyta</taxon>
        <taxon>Spermatophyta</taxon>
        <taxon>Magnoliopsida</taxon>
        <taxon>Liliopsida</taxon>
        <taxon>Poales</taxon>
        <taxon>Poaceae</taxon>
        <taxon>BOP clade</taxon>
        <taxon>Oryzoideae</taxon>
        <taxon>Oryzeae</taxon>
        <taxon>Oryzinae</taxon>
        <taxon>Oryza</taxon>
        <taxon>Oryza sativa</taxon>
    </lineage>
</organism>
<sequence length="273" mass="30465">MRVMHRVRRRRRPELHGVAPPPPLPRVRHPQHHRRQRGDGDGEQAPVHLRAVPAEPRAVLVADHPERAPDERAVRHVGEHRPVPRQRVARARRRHHLRVHRRREAPDGGAHLRRRRRGAGGAAHAFAPRARRGGEVDLAGVAAFAGAAQQRHRRAGLVVVERRREAGGGGVGDVGDDAVEDGDEVVRHVLAPRQRVRGRRRVDAGEDVVERRARLRALHPLAHGGAGVTHHAETRRKVPQSKSVAATRIHPRNTNLHPKQPCGSTPLLYFTTD</sequence>
<feature type="region of interest" description="Disordered" evidence="1">
    <location>
        <begin position="1"/>
        <end position="44"/>
    </location>
</feature>
<gene>
    <name evidence="2" type="ordered locus">Os02g0183550</name>
    <name evidence="2" type="ORF">OSNPB_020183550</name>
</gene>
<dbReference type="PaxDb" id="39947-A0A0P0VFM5"/>
<reference evidence="3" key="1">
    <citation type="journal article" date="2005" name="Nature">
        <title>The map-based sequence of the rice genome.</title>
        <authorList>
            <consortium name="International rice genome sequencing project (IRGSP)"/>
            <person name="Matsumoto T."/>
            <person name="Wu J."/>
            <person name="Kanamori H."/>
            <person name="Katayose Y."/>
            <person name="Fujisawa M."/>
            <person name="Namiki N."/>
            <person name="Mizuno H."/>
            <person name="Yamamoto K."/>
            <person name="Antonio B.A."/>
            <person name="Baba T."/>
            <person name="Sakata K."/>
            <person name="Nagamura Y."/>
            <person name="Aoki H."/>
            <person name="Arikawa K."/>
            <person name="Arita K."/>
            <person name="Bito T."/>
            <person name="Chiden Y."/>
            <person name="Fujitsuka N."/>
            <person name="Fukunaka R."/>
            <person name="Hamada M."/>
            <person name="Harada C."/>
            <person name="Hayashi A."/>
            <person name="Hijishita S."/>
            <person name="Honda M."/>
            <person name="Hosokawa S."/>
            <person name="Ichikawa Y."/>
            <person name="Idonuma A."/>
            <person name="Iijima M."/>
            <person name="Ikeda M."/>
            <person name="Ikeno M."/>
            <person name="Ito K."/>
            <person name="Ito S."/>
            <person name="Ito T."/>
            <person name="Ito Y."/>
            <person name="Ito Y."/>
            <person name="Iwabuchi A."/>
            <person name="Kamiya K."/>
            <person name="Karasawa W."/>
            <person name="Kurita K."/>
            <person name="Katagiri S."/>
            <person name="Kikuta A."/>
            <person name="Kobayashi H."/>
            <person name="Kobayashi N."/>
            <person name="Machita K."/>
            <person name="Maehara T."/>
            <person name="Masukawa M."/>
            <person name="Mizubayashi T."/>
            <person name="Mukai Y."/>
            <person name="Nagasaki H."/>
            <person name="Nagata Y."/>
            <person name="Naito S."/>
            <person name="Nakashima M."/>
            <person name="Nakama Y."/>
            <person name="Nakamichi Y."/>
            <person name="Nakamura M."/>
            <person name="Meguro A."/>
            <person name="Negishi M."/>
            <person name="Ohta I."/>
            <person name="Ohta T."/>
            <person name="Okamoto M."/>
            <person name="Ono N."/>
            <person name="Saji S."/>
            <person name="Sakaguchi M."/>
            <person name="Sakai K."/>
            <person name="Shibata M."/>
            <person name="Shimokawa T."/>
            <person name="Song J."/>
            <person name="Takazaki Y."/>
            <person name="Terasawa K."/>
            <person name="Tsugane M."/>
            <person name="Tsuji K."/>
            <person name="Ueda S."/>
            <person name="Waki K."/>
            <person name="Yamagata H."/>
            <person name="Yamamoto M."/>
            <person name="Yamamoto S."/>
            <person name="Yamane H."/>
            <person name="Yoshiki S."/>
            <person name="Yoshihara R."/>
            <person name="Yukawa K."/>
            <person name="Zhong H."/>
            <person name="Yano M."/>
            <person name="Yuan Q."/>
            <person name="Ouyang S."/>
            <person name="Liu J."/>
            <person name="Jones K.M."/>
            <person name="Gansberger K."/>
            <person name="Moffat K."/>
            <person name="Hill J."/>
            <person name="Bera J."/>
            <person name="Fadrosh D."/>
            <person name="Jin S."/>
            <person name="Johri S."/>
            <person name="Kim M."/>
            <person name="Overton L."/>
            <person name="Reardon M."/>
            <person name="Tsitrin T."/>
            <person name="Vuong H."/>
            <person name="Weaver B."/>
            <person name="Ciecko A."/>
            <person name="Tallon L."/>
            <person name="Jackson J."/>
            <person name="Pai G."/>
            <person name="Aken S.V."/>
            <person name="Utterback T."/>
            <person name="Reidmuller S."/>
            <person name="Feldblyum T."/>
            <person name="Hsiao J."/>
            <person name="Zismann V."/>
            <person name="Iobst S."/>
            <person name="de Vazeille A.R."/>
            <person name="Buell C.R."/>
            <person name="Ying K."/>
            <person name="Li Y."/>
            <person name="Lu T."/>
            <person name="Huang Y."/>
            <person name="Zhao Q."/>
            <person name="Feng Q."/>
            <person name="Zhang L."/>
            <person name="Zhu J."/>
            <person name="Weng Q."/>
            <person name="Mu J."/>
            <person name="Lu Y."/>
            <person name="Fan D."/>
            <person name="Liu Y."/>
            <person name="Guan J."/>
            <person name="Zhang Y."/>
            <person name="Yu S."/>
            <person name="Liu X."/>
            <person name="Zhang Y."/>
            <person name="Hong G."/>
            <person name="Han B."/>
            <person name="Choisne N."/>
            <person name="Demange N."/>
            <person name="Orjeda G."/>
            <person name="Samain S."/>
            <person name="Cattolico L."/>
            <person name="Pelletier E."/>
            <person name="Couloux A."/>
            <person name="Segurens B."/>
            <person name="Wincker P."/>
            <person name="D'Hont A."/>
            <person name="Scarpelli C."/>
            <person name="Weissenbach J."/>
            <person name="Salanoubat M."/>
            <person name="Quetier F."/>
            <person name="Yu Y."/>
            <person name="Kim H.R."/>
            <person name="Rambo T."/>
            <person name="Currie J."/>
            <person name="Collura K."/>
            <person name="Luo M."/>
            <person name="Yang T."/>
            <person name="Ammiraju J.S.S."/>
            <person name="Engler F."/>
            <person name="Soderlund C."/>
            <person name="Wing R.A."/>
            <person name="Palmer L.E."/>
            <person name="de la Bastide M."/>
            <person name="Spiegel L."/>
            <person name="Nascimento L."/>
            <person name="Zutavern T."/>
            <person name="O'Shaughnessy A."/>
            <person name="Dike S."/>
            <person name="Dedhia N."/>
            <person name="Preston R."/>
            <person name="Balija V."/>
            <person name="McCombie W.R."/>
            <person name="Chow T."/>
            <person name="Chen H."/>
            <person name="Chung M."/>
            <person name="Chen C."/>
            <person name="Shaw J."/>
            <person name="Wu H."/>
            <person name="Hsiao K."/>
            <person name="Chao Y."/>
            <person name="Chu M."/>
            <person name="Cheng C."/>
            <person name="Hour A."/>
            <person name="Lee P."/>
            <person name="Lin S."/>
            <person name="Lin Y."/>
            <person name="Liou J."/>
            <person name="Liu S."/>
            <person name="Hsing Y."/>
            <person name="Raghuvanshi S."/>
            <person name="Mohanty A."/>
            <person name="Bharti A.K."/>
            <person name="Gaur A."/>
            <person name="Gupta V."/>
            <person name="Kumar D."/>
            <person name="Ravi V."/>
            <person name="Vij S."/>
            <person name="Kapur A."/>
            <person name="Khurana P."/>
            <person name="Khurana P."/>
            <person name="Khurana J.P."/>
            <person name="Tyagi A.K."/>
            <person name="Gaikwad K."/>
            <person name="Singh A."/>
            <person name="Dalal V."/>
            <person name="Srivastava S."/>
            <person name="Dixit A."/>
            <person name="Pal A.K."/>
            <person name="Ghazi I.A."/>
            <person name="Yadav M."/>
            <person name="Pandit A."/>
            <person name="Bhargava A."/>
            <person name="Sureshbabu K."/>
            <person name="Batra K."/>
            <person name="Sharma T.R."/>
            <person name="Mohapatra T."/>
            <person name="Singh N.K."/>
            <person name="Messing J."/>
            <person name="Nelson A.B."/>
            <person name="Fuks G."/>
            <person name="Kavchok S."/>
            <person name="Keizer G."/>
            <person name="Linton E."/>
            <person name="Llaca V."/>
            <person name="Song R."/>
            <person name="Tanyolac B."/>
            <person name="Young S."/>
            <person name="Ho-Il K."/>
            <person name="Hahn J.H."/>
            <person name="Sangsakoo G."/>
            <person name="Vanavichit A."/>
            <person name="de Mattos Luiz.A.T."/>
            <person name="Zimmer P.D."/>
            <person name="Malone G."/>
            <person name="Dellagostin O."/>
            <person name="de Oliveira A.C."/>
            <person name="Bevan M."/>
            <person name="Bancroft I."/>
            <person name="Minx P."/>
            <person name="Cordum H."/>
            <person name="Wilson R."/>
            <person name="Cheng Z."/>
            <person name="Jin W."/>
            <person name="Jiang J."/>
            <person name="Leong S.A."/>
            <person name="Iwama H."/>
            <person name="Gojobori T."/>
            <person name="Itoh T."/>
            <person name="Niimura Y."/>
            <person name="Fujii Y."/>
            <person name="Habara T."/>
            <person name="Sakai H."/>
            <person name="Sato Y."/>
            <person name="Wilson G."/>
            <person name="Kumar K."/>
            <person name="McCouch S."/>
            <person name="Juretic N."/>
            <person name="Hoen D."/>
            <person name="Wright S."/>
            <person name="Bruskiewich R."/>
            <person name="Bureau T."/>
            <person name="Miyao A."/>
            <person name="Hirochika H."/>
            <person name="Nishikawa T."/>
            <person name="Kadowaki K."/>
            <person name="Sugiura M."/>
            <person name="Burr B."/>
            <person name="Sasaki T."/>
        </authorList>
    </citation>
    <scope>NUCLEOTIDE SEQUENCE [LARGE SCALE GENOMIC DNA]</scope>
    <source>
        <strain evidence="3">cv. Nipponbare</strain>
    </source>
</reference>
<dbReference type="Gramene" id="Os02t0183550-00">
    <property type="protein sequence ID" value="Os02t0183550-00"/>
    <property type="gene ID" value="Os02g0183550"/>
</dbReference>
<dbReference type="AlphaFoldDB" id="A0A0P0VFM5"/>
<dbReference type="Proteomes" id="UP000059680">
    <property type="component" value="Chromosome 2"/>
</dbReference>
<feature type="compositionally biased region" description="Basic residues" evidence="1">
    <location>
        <begin position="1"/>
        <end position="13"/>
    </location>
</feature>
<name>A0A0P0VFM5_ORYSJ</name>
<reference evidence="2 3" key="3">
    <citation type="journal article" date="2013" name="Rice">
        <title>Improvement of the Oryza sativa Nipponbare reference genome using next generation sequence and optical map data.</title>
        <authorList>
            <person name="Kawahara Y."/>
            <person name="de la Bastide M."/>
            <person name="Hamilton J.P."/>
            <person name="Kanamori H."/>
            <person name="McCombie W.R."/>
            <person name="Ouyang S."/>
            <person name="Schwartz D.C."/>
            <person name="Tanaka T."/>
            <person name="Wu J."/>
            <person name="Zhou S."/>
            <person name="Childs K.L."/>
            <person name="Davidson R.M."/>
            <person name="Lin H."/>
            <person name="Quesada-Ocampo L."/>
            <person name="Vaillancourt B."/>
            <person name="Sakai H."/>
            <person name="Lee S.S."/>
            <person name="Kim J."/>
            <person name="Numa H."/>
            <person name="Itoh T."/>
            <person name="Buell C.R."/>
            <person name="Matsumoto T."/>
        </authorList>
    </citation>
    <scope>NUCLEOTIDE SEQUENCE [LARGE SCALE GENOMIC DNA]</scope>
    <source>
        <strain evidence="3">cv. Nipponbare</strain>
    </source>
</reference>
<keyword evidence="3" id="KW-1185">Reference proteome</keyword>
<evidence type="ECO:0000313" key="3">
    <source>
        <dbReference type="Proteomes" id="UP000059680"/>
    </source>
</evidence>
<accession>A0A0P0VFM5</accession>
<feature type="compositionally biased region" description="Basic residues" evidence="1">
    <location>
        <begin position="88"/>
        <end position="103"/>
    </location>
</feature>
<feature type="compositionally biased region" description="Basic residues" evidence="1">
    <location>
        <begin position="26"/>
        <end position="36"/>
    </location>
</feature>